<evidence type="ECO:0000256" key="5">
    <source>
        <dbReference type="ARBA" id="ARBA00023125"/>
    </source>
</evidence>
<dbReference type="GO" id="GO:0003677">
    <property type="term" value="F:DNA binding"/>
    <property type="evidence" value="ECO:0007669"/>
    <property type="project" value="UniProtKB-KW"/>
</dbReference>
<gene>
    <name evidence="10" type="ORF">BE08_31725</name>
</gene>
<dbReference type="AlphaFoldDB" id="A0A150PUL2"/>
<dbReference type="PANTHER" id="PTHR10322:SF23">
    <property type="entry name" value="DNA POLYMERASE DELTA CATALYTIC SUBUNIT"/>
    <property type="match status" value="1"/>
</dbReference>
<dbReference type="SUPFAM" id="SSF53098">
    <property type="entry name" value="Ribonuclease H-like"/>
    <property type="match status" value="1"/>
</dbReference>
<keyword evidence="5 7" id="KW-0238">DNA-binding</keyword>
<comment type="caution">
    <text evidence="10">The sequence shown here is derived from an EMBL/GenBank/DDBJ whole genome shotgun (WGS) entry which is preliminary data.</text>
</comment>
<dbReference type="Pfam" id="PF03104">
    <property type="entry name" value="DNA_pol_B_exo1"/>
    <property type="match status" value="1"/>
</dbReference>
<dbReference type="InterPro" id="IPR006134">
    <property type="entry name" value="DNA-dir_DNA_pol_B_multi_dom"/>
</dbReference>
<dbReference type="Pfam" id="PF00136">
    <property type="entry name" value="DNA_pol_B"/>
    <property type="match status" value="1"/>
</dbReference>
<evidence type="ECO:0000256" key="3">
    <source>
        <dbReference type="ARBA" id="ARBA00022695"/>
    </source>
</evidence>
<dbReference type="InterPro" id="IPR006133">
    <property type="entry name" value="DNA-dir_DNA_pol_B_exonuc"/>
</dbReference>
<dbReference type="EMBL" id="JELY01000423">
    <property type="protein sequence ID" value="KYF59451.1"/>
    <property type="molecule type" value="Genomic_DNA"/>
</dbReference>
<accession>A0A150PUL2</accession>
<dbReference type="NCBIfam" id="NF004421">
    <property type="entry name" value="PRK05762.1-2"/>
    <property type="match status" value="1"/>
</dbReference>
<proteinExistence type="inferred from homology"/>
<keyword evidence="3 7" id="KW-0548">Nucleotidyltransferase</keyword>
<comment type="catalytic activity">
    <reaction evidence="6 7">
        <text>DNA(n) + a 2'-deoxyribonucleoside 5'-triphosphate = DNA(n+1) + diphosphate</text>
        <dbReference type="Rhea" id="RHEA:22508"/>
        <dbReference type="Rhea" id="RHEA-COMP:17339"/>
        <dbReference type="Rhea" id="RHEA-COMP:17340"/>
        <dbReference type="ChEBI" id="CHEBI:33019"/>
        <dbReference type="ChEBI" id="CHEBI:61560"/>
        <dbReference type="ChEBI" id="CHEBI:173112"/>
        <dbReference type="EC" id="2.7.7.7"/>
    </reaction>
</comment>
<dbReference type="SUPFAM" id="SSF56672">
    <property type="entry name" value="DNA/RNA polymerases"/>
    <property type="match status" value="1"/>
</dbReference>
<dbReference type="GO" id="GO:0000166">
    <property type="term" value="F:nucleotide binding"/>
    <property type="evidence" value="ECO:0007669"/>
    <property type="project" value="InterPro"/>
</dbReference>
<evidence type="ECO:0000256" key="4">
    <source>
        <dbReference type="ARBA" id="ARBA00022932"/>
    </source>
</evidence>
<evidence type="ECO:0000256" key="2">
    <source>
        <dbReference type="ARBA" id="ARBA00022679"/>
    </source>
</evidence>
<evidence type="ECO:0000259" key="8">
    <source>
        <dbReference type="Pfam" id="PF00136"/>
    </source>
</evidence>
<evidence type="ECO:0000256" key="6">
    <source>
        <dbReference type="ARBA" id="ARBA00049244"/>
    </source>
</evidence>
<protein>
    <recommendedName>
        <fullName evidence="7">DNA polymerase</fullName>
        <ecNumber evidence="7">2.7.7.7</ecNumber>
    </recommendedName>
</protein>
<dbReference type="InterPro" id="IPR017964">
    <property type="entry name" value="DNA-dir_DNA_pol_B_CS"/>
</dbReference>
<dbReference type="GO" id="GO:0003887">
    <property type="term" value="F:DNA-directed DNA polymerase activity"/>
    <property type="evidence" value="ECO:0007669"/>
    <property type="project" value="UniProtKB-KW"/>
</dbReference>
<dbReference type="InterPro" id="IPR012337">
    <property type="entry name" value="RNaseH-like_sf"/>
</dbReference>
<evidence type="ECO:0000256" key="7">
    <source>
        <dbReference type="RuleBase" id="RU000442"/>
    </source>
</evidence>
<evidence type="ECO:0000313" key="10">
    <source>
        <dbReference type="EMBL" id="KYF59451.1"/>
    </source>
</evidence>
<dbReference type="SMART" id="SM00486">
    <property type="entry name" value="POLBc"/>
    <property type="match status" value="1"/>
</dbReference>
<feature type="domain" description="DNA-directed DNA polymerase family B exonuclease" evidence="9">
    <location>
        <begin position="195"/>
        <end position="296"/>
    </location>
</feature>
<dbReference type="GO" id="GO:0045004">
    <property type="term" value="P:DNA replication proofreading"/>
    <property type="evidence" value="ECO:0007669"/>
    <property type="project" value="TreeGrafter"/>
</dbReference>
<keyword evidence="7" id="KW-0235">DNA replication</keyword>
<reference evidence="10 11" key="1">
    <citation type="submission" date="2014-02" db="EMBL/GenBank/DDBJ databases">
        <title>The small core and large imbalanced accessory genome model reveals a collaborative survival strategy of Sorangium cellulosum strains in nature.</title>
        <authorList>
            <person name="Han K."/>
            <person name="Peng R."/>
            <person name="Blom J."/>
            <person name="Li Y.-Z."/>
        </authorList>
    </citation>
    <scope>NUCLEOTIDE SEQUENCE [LARGE SCALE GENOMIC DNA]</scope>
    <source>
        <strain evidence="10 11">So0157-25</strain>
    </source>
</reference>
<dbReference type="GO" id="GO:0009432">
    <property type="term" value="P:SOS response"/>
    <property type="evidence" value="ECO:0007669"/>
    <property type="project" value="TreeGrafter"/>
</dbReference>
<dbReference type="PRINTS" id="PR00106">
    <property type="entry name" value="DNAPOLB"/>
</dbReference>
<dbReference type="InterPro" id="IPR023211">
    <property type="entry name" value="DNA_pol_palm_dom_sf"/>
</dbReference>
<dbReference type="InterPro" id="IPR050240">
    <property type="entry name" value="DNA_pol_type-B"/>
</dbReference>
<dbReference type="InterPro" id="IPR043502">
    <property type="entry name" value="DNA/RNA_pol_sf"/>
</dbReference>
<comment type="similarity">
    <text evidence="1 7">Belongs to the DNA polymerase type-B family.</text>
</comment>
<dbReference type="Gene3D" id="3.90.1600.10">
    <property type="entry name" value="Palm domain of DNA polymerase"/>
    <property type="match status" value="2"/>
</dbReference>
<dbReference type="InterPro" id="IPR036397">
    <property type="entry name" value="RNaseH_sf"/>
</dbReference>
<feature type="domain" description="DNA-directed DNA polymerase family B multifunctional" evidence="8">
    <location>
        <begin position="371"/>
        <end position="722"/>
    </location>
</feature>
<evidence type="ECO:0000313" key="11">
    <source>
        <dbReference type="Proteomes" id="UP000075420"/>
    </source>
</evidence>
<dbReference type="InterPro" id="IPR006172">
    <property type="entry name" value="DNA-dir_DNA_pol_B"/>
</dbReference>
<evidence type="ECO:0000256" key="1">
    <source>
        <dbReference type="ARBA" id="ARBA00005755"/>
    </source>
</evidence>
<keyword evidence="2 7" id="KW-0808">Transferase</keyword>
<dbReference type="InterPro" id="IPR042087">
    <property type="entry name" value="DNA_pol_B_thumb"/>
</dbReference>
<evidence type="ECO:0000259" key="9">
    <source>
        <dbReference type="Pfam" id="PF03104"/>
    </source>
</evidence>
<dbReference type="Gene3D" id="3.30.342.10">
    <property type="entry name" value="DNA Polymerase, chain B, domain 1"/>
    <property type="match status" value="1"/>
</dbReference>
<keyword evidence="4 7" id="KW-0239">DNA-directed DNA polymerase</keyword>
<sequence>MPDRGFILTPTTRVVAGCPEIHLHAVMEDGTPALVIEDRFRPYFFVRQSDEDIARRIAQGRVSPAALETLDGEPVLRVDAALPRDAAALRERLAEAGADCLEADVRFAYRFLIDRGIRGAFAVSGPFELRPGVGRVYRNPELAPATLVPELRVLSLDIETSLDGEQLFCIGLAGAGGERCLLVRDQPVPGGLPDHVEQLPDERAALERLLAYVAKVDPDVLTGWNIPDFDLPALQRYCRRAGLRCALGRGEDEIAILRDPGFTREARAILPGRVVLDGLALLRSAFMRLEDYRLETAAQAILGRGKLFGSDDRGAHIEASYRDDPALLAAYNLEDARLVRDLLEKTGLIELSVRRSLLTGMQLDRVGAQIAAIDSLYLPALRARGKVAPSVSSEAPDAEVEIAGGLVLEPAPGLYRNIAVYDYKSLYPSLIRTFNIDPLTFVAGDGAPPEALIVTPGGAAFRRGEPGILPELVARLWDERAEARRAGDERGATAIKILMNSLFGVLGSPASRLFSPAVANAITSAGQHVIRLTAEAVRKAGHRVLYGDTDSLFVDLGEPDTARALARADELRDAVSASVAAEIARTFGCESRLELEFEKVYARFLLPELRGAAQGSKKRYAGLVAGDGGGKLEIVGLEAVRRDASAVARRFQRELLDLVFHDRPVEGFVRTFVADLRAGRFDAELVYKKALRKPLGAYTKTTPPHVKAARKLIGDAGRIVAYVITRAGPEPVGQTTAPPDYDHYVSQQLKPIADSVLRWLGGADFDAMTGAKRQLSLF</sequence>
<name>A0A150PUL2_SORCE</name>
<dbReference type="GO" id="GO:0008296">
    <property type="term" value="F:3'-5'-DNA exonuclease activity"/>
    <property type="evidence" value="ECO:0007669"/>
    <property type="project" value="TreeGrafter"/>
</dbReference>
<dbReference type="PROSITE" id="PS00116">
    <property type="entry name" value="DNA_POLYMERASE_B"/>
    <property type="match status" value="1"/>
</dbReference>
<organism evidence="10 11">
    <name type="scientific">Sorangium cellulosum</name>
    <name type="common">Polyangium cellulosum</name>
    <dbReference type="NCBI Taxonomy" id="56"/>
    <lineage>
        <taxon>Bacteria</taxon>
        <taxon>Pseudomonadati</taxon>
        <taxon>Myxococcota</taxon>
        <taxon>Polyangia</taxon>
        <taxon>Polyangiales</taxon>
        <taxon>Polyangiaceae</taxon>
        <taxon>Sorangium</taxon>
    </lineage>
</organism>
<dbReference type="PANTHER" id="PTHR10322">
    <property type="entry name" value="DNA POLYMERASE CATALYTIC SUBUNIT"/>
    <property type="match status" value="1"/>
</dbReference>
<dbReference type="Gene3D" id="1.10.132.60">
    <property type="entry name" value="DNA polymerase family B, C-terminal domain"/>
    <property type="match status" value="1"/>
</dbReference>
<dbReference type="EC" id="2.7.7.7" evidence="7"/>
<dbReference type="Proteomes" id="UP000075420">
    <property type="component" value="Unassembled WGS sequence"/>
</dbReference>
<dbReference type="Gene3D" id="3.30.420.10">
    <property type="entry name" value="Ribonuclease H-like superfamily/Ribonuclease H"/>
    <property type="match status" value="1"/>
</dbReference>